<protein>
    <recommendedName>
        <fullName evidence="4">Peptidase A1 domain-containing protein</fullName>
    </recommendedName>
</protein>
<evidence type="ECO:0000256" key="3">
    <source>
        <dbReference type="SAM" id="SignalP"/>
    </source>
</evidence>
<keyword evidence="2" id="KW-0812">Transmembrane</keyword>
<feature type="chain" id="PRO_5042589264" description="Peptidase A1 domain-containing protein" evidence="3">
    <location>
        <begin position="29"/>
        <end position="583"/>
    </location>
</feature>
<keyword evidence="2" id="KW-0472">Membrane</keyword>
<keyword evidence="6" id="KW-1185">Reference proteome</keyword>
<feature type="signal peptide" evidence="3">
    <location>
        <begin position="1"/>
        <end position="28"/>
    </location>
</feature>
<reference evidence="5" key="1">
    <citation type="submission" date="2023-04" db="EMBL/GenBank/DDBJ databases">
        <title>Black Yeasts Isolated from many extreme environments.</title>
        <authorList>
            <person name="Coleine C."/>
            <person name="Stajich J.E."/>
            <person name="Selbmann L."/>
        </authorList>
    </citation>
    <scope>NUCLEOTIDE SEQUENCE</scope>
    <source>
        <strain evidence="5">CCFEE 5312</strain>
    </source>
</reference>
<name>A0AAJ0GJW5_9PEZI</name>
<dbReference type="InterPro" id="IPR021109">
    <property type="entry name" value="Peptidase_aspartic_dom_sf"/>
</dbReference>
<dbReference type="PROSITE" id="PS51767">
    <property type="entry name" value="PEPTIDASE_A1"/>
    <property type="match status" value="1"/>
</dbReference>
<evidence type="ECO:0000313" key="6">
    <source>
        <dbReference type="Proteomes" id="UP001271007"/>
    </source>
</evidence>
<evidence type="ECO:0000313" key="5">
    <source>
        <dbReference type="EMBL" id="KAK3059016.1"/>
    </source>
</evidence>
<feature type="compositionally biased region" description="Basic and acidic residues" evidence="1">
    <location>
        <begin position="557"/>
        <end position="570"/>
    </location>
</feature>
<dbReference type="Gene3D" id="2.40.70.10">
    <property type="entry name" value="Acid Proteases"/>
    <property type="match status" value="1"/>
</dbReference>
<dbReference type="EMBL" id="JAWDJX010000001">
    <property type="protein sequence ID" value="KAK3059016.1"/>
    <property type="molecule type" value="Genomic_DNA"/>
</dbReference>
<dbReference type="SUPFAM" id="SSF50630">
    <property type="entry name" value="Acid proteases"/>
    <property type="match status" value="1"/>
</dbReference>
<feature type="transmembrane region" description="Helical" evidence="2">
    <location>
        <begin position="475"/>
        <end position="497"/>
    </location>
</feature>
<feature type="domain" description="Peptidase A1" evidence="4">
    <location>
        <begin position="34"/>
        <end position="408"/>
    </location>
</feature>
<evidence type="ECO:0000256" key="2">
    <source>
        <dbReference type="SAM" id="Phobius"/>
    </source>
</evidence>
<sequence length="583" mass="62201">MPGPTPARWTNIPAIFSSLLCLATTSKAFLAVPYNTTQSFGPDGPWQAISIGLKYSTDTDYSTVNLYPGNLYNTIAAFYVPTRQACRKDTTGTCAEGGAVAPVVNASSHAWYTYLNAKTGYYLYYNGTVSTMDAQLPQGVIYSDVYVDVCKIADITYPSGKTVAAEVGLANLGGSPLATNLSPPGALYSSSTIQSNTFGLHIGSAQHNYPGSLIFGGYDRGRVIGPVLSFDAHTAPHLLDINIGVEDGASPFSFESKGKLLQAPDSAGVTQPISAYLKPEYPYIYLPKLTIEAIAENLPVKFDTTSGYWLWDTSDPMYKKVIGGANYLGFTFPSLTGNTANETIKVPFALLNLTLESSVSGLGSDVPYFPLMEAEVSQLTGYPILLGRAFMQATFTGTNWNTNMSWLAQAPGPGASREGLGYDPVDLGDSTQNLDVPSGDALFKESWAAHWTVLNTTDPGNGNDDNGGGGVSGGVIGGSVVAAAGGVAIIAAIIFFVMRRRKRKAASPQATQNAYHDHSPGPPAPTYAHYGDAQQPMSELHAPAQNEYYKPVPQQEQWHEMEAREYHAELPGHAPAELPASHK</sequence>
<dbReference type="InterPro" id="IPR033121">
    <property type="entry name" value="PEPTIDASE_A1"/>
</dbReference>
<gene>
    <name evidence="5" type="ORF">LTR09_000582</name>
</gene>
<dbReference type="AlphaFoldDB" id="A0AAJ0GJW5"/>
<accession>A0AAJ0GJW5</accession>
<dbReference type="Proteomes" id="UP001271007">
    <property type="component" value="Unassembled WGS sequence"/>
</dbReference>
<organism evidence="5 6">
    <name type="scientific">Extremus antarcticus</name>
    <dbReference type="NCBI Taxonomy" id="702011"/>
    <lineage>
        <taxon>Eukaryota</taxon>
        <taxon>Fungi</taxon>
        <taxon>Dikarya</taxon>
        <taxon>Ascomycota</taxon>
        <taxon>Pezizomycotina</taxon>
        <taxon>Dothideomycetes</taxon>
        <taxon>Dothideomycetidae</taxon>
        <taxon>Mycosphaerellales</taxon>
        <taxon>Extremaceae</taxon>
        <taxon>Extremus</taxon>
    </lineage>
</organism>
<proteinExistence type="predicted"/>
<evidence type="ECO:0000256" key="1">
    <source>
        <dbReference type="SAM" id="MobiDB-lite"/>
    </source>
</evidence>
<keyword evidence="2" id="KW-1133">Transmembrane helix</keyword>
<comment type="caution">
    <text evidence="5">The sequence shown here is derived from an EMBL/GenBank/DDBJ whole genome shotgun (WGS) entry which is preliminary data.</text>
</comment>
<evidence type="ECO:0000259" key="4">
    <source>
        <dbReference type="PROSITE" id="PS51767"/>
    </source>
</evidence>
<feature type="region of interest" description="Disordered" evidence="1">
    <location>
        <begin position="507"/>
        <end position="583"/>
    </location>
</feature>
<keyword evidence="3" id="KW-0732">Signal</keyword>